<name>A0A517SB61_9PLAN</name>
<keyword evidence="1" id="KW-1133">Transmembrane helix</keyword>
<feature type="transmembrane region" description="Helical" evidence="1">
    <location>
        <begin position="38"/>
        <end position="56"/>
    </location>
</feature>
<feature type="transmembrane region" description="Helical" evidence="1">
    <location>
        <begin position="235"/>
        <end position="256"/>
    </location>
</feature>
<organism evidence="2 3">
    <name type="scientific">Caulifigura coniformis</name>
    <dbReference type="NCBI Taxonomy" id="2527983"/>
    <lineage>
        <taxon>Bacteria</taxon>
        <taxon>Pseudomonadati</taxon>
        <taxon>Planctomycetota</taxon>
        <taxon>Planctomycetia</taxon>
        <taxon>Planctomycetales</taxon>
        <taxon>Planctomycetaceae</taxon>
        <taxon>Caulifigura</taxon>
    </lineage>
</organism>
<feature type="transmembrane region" description="Helical" evidence="1">
    <location>
        <begin position="196"/>
        <end position="215"/>
    </location>
</feature>
<dbReference type="InParanoid" id="A0A517SB61"/>
<evidence type="ECO:0000256" key="1">
    <source>
        <dbReference type="SAM" id="Phobius"/>
    </source>
</evidence>
<feature type="transmembrane region" description="Helical" evidence="1">
    <location>
        <begin position="112"/>
        <end position="132"/>
    </location>
</feature>
<reference evidence="2 3" key="1">
    <citation type="submission" date="2019-02" db="EMBL/GenBank/DDBJ databases">
        <title>Deep-cultivation of Planctomycetes and their phenomic and genomic characterization uncovers novel biology.</title>
        <authorList>
            <person name="Wiegand S."/>
            <person name="Jogler M."/>
            <person name="Boedeker C."/>
            <person name="Pinto D."/>
            <person name="Vollmers J."/>
            <person name="Rivas-Marin E."/>
            <person name="Kohn T."/>
            <person name="Peeters S.H."/>
            <person name="Heuer A."/>
            <person name="Rast P."/>
            <person name="Oberbeckmann S."/>
            <person name="Bunk B."/>
            <person name="Jeske O."/>
            <person name="Meyerdierks A."/>
            <person name="Storesund J.E."/>
            <person name="Kallscheuer N."/>
            <person name="Luecker S."/>
            <person name="Lage O.M."/>
            <person name="Pohl T."/>
            <person name="Merkel B.J."/>
            <person name="Hornburger P."/>
            <person name="Mueller R.-W."/>
            <person name="Bruemmer F."/>
            <person name="Labrenz M."/>
            <person name="Spormann A.M."/>
            <person name="Op den Camp H."/>
            <person name="Overmann J."/>
            <person name="Amann R."/>
            <person name="Jetten M.S.M."/>
            <person name="Mascher T."/>
            <person name="Medema M.H."/>
            <person name="Devos D.P."/>
            <person name="Kaster A.-K."/>
            <person name="Ovreas L."/>
            <person name="Rohde M."/>
            <person name="Galperin M.Y."/>
            <person name="Jogler C."/>
        </authorList>
    </citation>
    <scope>NUCLEOTIDE SEQUENCE [LARGE SCALE GENOMIC DNA]</scope>
    <source>
        <strain evidence="2 3">Pan44</strain>
    </source>
</reference>
<feature type="transmembrane region" description="Helical" evidence="1">
    <location>
        <begin position="77"/>
        <end position="100"/>
    </location>
</feature>
<feature type="transmembrane region" description="Helical" evidence="1">
    <location>
        <begin position="306"/>
        <end position="330"/>
    </location>
</feature>
<gene>
    <name evidence="2" type="primary">ybhN</name>
    <name evidence="2" type="ORF">Pan44_13660</name>
</gene>
<keyword evidence="1" id="KW-0472">Membrane</keyword>
<dbReference type="AlphaFoldDB" id="A0A517SB61"/>
<keyword evidence="3" id="KW-1185">Reference proteome</keyword>
<sequence>MPPRKTLSKARAEASAPVVATRFPVCSTCGMKRLLHQLAPILILAVTAGCCWLLYTQLREYRWADIRQAWNDMPASALWKAGGLAFLSYVVLVGYDFLAVRSIEHPLPLKKIAFGSFVGFAISYTLGALLGGTSVRYRMYSSWGLTTVEILRLLVTVGITFWLGVFALGGVLFVVAPFEIPAEVVAKTGLPATIRPLGWILIGLTAIYFAIAGLWRTPLKVQGHKIKLPGLRMSLLQVLVAALDFAVAAGCLYVLLPDDLPLGYTRFLAIYMLAWVAVVSTHAPGGVGVFDVVIVSLTHESRKDAVLVALLVYRFIYYLLPFFIAVPMFLLHEATIRGSKTNRLVMRMFGENALSGPLQVPPTKPDAS</sequence>
<proteinExistence type="predicted"/>
<evidence type="ECO:0000313" key="3">
    <source>
        <dbReference type="Proteomes" id="UP000315700"/>
    </source>
</evidence>
<keyword evidence="1" id="KW-0812">Transmembrane</keyword>
<feature type="transmembrane region" description="Helical" evidence="1">
    <location>
        <begin position="153"/>
        <end position="176"/>
    </location>
</feature>
<dbReference type="KEGG" id="ccos:Pan44_13660"/>
<dbReference type="Proteomes" id="UP000315700">
    <property type="component" value="Chromosome"/>
</dbReference>
<feature type="transmembrane region" description="Helical" evidence="1">
    <location>
        <begin position="268"/>
        <end position="294"/>
    </location>
</feature>
<accession>A0A517SB61</accession>
<protein>
    <submittedName>
        <fullName evidence="2">Inner membrane protein YbhN</fullName>
    </submittedName>
</protein>
<evidence type="ECO:0000313" key="2">
    <source>
        <dbReference type="EMBL" id="QDT53349.1"/>
    </source>
</evidence>
<dbReference type="EMBL" id="CP036271">
    <property type="protein sequence ID" value="QDT53349.1"/>
    <property type="molecule type" value="Genomic_DNA"/>
</dbReference>
<dbReference type="OrthoDB" id="145485at2"/>
<dbReference type="FunCoup" id="A0A517SB61">
    <property type="interactions" value="51"/>
</dbReference>